<reference evidence="2 3" key="1">
    <citation type="submission" date="2020-03" db="EMBL/GenBank/DDBJ databases">
        <title>Genomic Encyclopedia of Type Strains, Phase IV (KMG-IV): sequencing the most valuable type-strain genomes for metagenomic binning, comparative biology and taxonomic classification.</title>
        <authorList>
            <person name="Goeker M."/>
        </authorList>
    </citation>
    <scope>NUCLEOTIDE SEQUENCE [LARGE SCALE GENOMIC DNA]</scope>
    <source>
        <strain evidence="2 3">DSM 16846</strain>
    </source>
</reference>
<sequence length="423" mass="46070">MLTLALAIAATQAVELTPVQLFDVAARMEAAGQQAEAETAYRALATNPDIELRTEARFRLASLLAKQGRKRDAALLLRQILDEKPDAQRVRLELTSLLAELGDLSSARRELRAISAGPLPPEVRLLVERSALALRSVKPFGASLQLGLASDSNINRATRSDTLGTVIGDFALNDDARETSGTGLRAEGQVYARLRLGRHNLTISSGTSASLYREEQFNDVALSLRAGPELALGPRRLSLALTGARRWFGGDFLSDQAGLAADVLQPLGPRTQLRLGATTARLARHRNRLEEGWNHGAALQLDRALAPTRAIGASLSLGRTTARDAGFSYWTRGLNLYGYQEAGSLTLTLSLSASRLTADERLFLYPEKRRETLLRGQLGMVLRKAEVAGFAPQLRLVAERNRSSIGIYDYRRHAIEAGVVRAF</sequence>
<evidence type="ECO:0000313" key="2">
    <source>
        <dbReference type="EMBL" id="NJC04373.1"/>
    </source>
</evidence>
<dbReference type="SUPFAM" id="SSF48452">
    <property type="entry name" value="TPR-like"/>
    <property type="match status" value="1"/>
</dbReference>
<proteinExistence type="predicted"/>
<gene>
    <name evidence="2" type="ORF">GGQ97_000166</name>
</gene>
<dbReference type="Gene3D" id="1.25.40.10">
    <property type="entry name" value="Tetratricopeptide repeat domain"/>
    <property type="match status" value="1"/>
</dbReference>
<comment type="caution">
    <text evidence="2">The sequence shown here is derived from an EMBL/GenBank/DDBJ whole genome shotgun (WGS) entry which is preliminary data.</text>
</comment>
<dbReference type="InterPro" id="IPR011990">
    <property type="entry name" value="TPR-like_helical_dom_sf"/>
</dbReference>
<dbReference type="Proteomes" id="UP000558192">
    <property type="component" value="Unassembled WGS sequence"/>
</dbReference>
<dbReference type="Pfam" id="PF14559">
    <property type="entry name" value="TPR_19"/>
    <property type="match status" value="1"/>
</dbReference>
<evidence type="ECO:0000259" key="1">
    <source>
        <dbReference type="Pfam" id="PF04575"/>
    </source>
</evidence>
<protein>
    <recommendedName>
        <fullName evidence="1">Surface lipoprotein assembly modifier C-terminal domain-containing protein</fullName>
    </recommendedName>
</protein>
<dbReference type="EMBL" id="JAATJC010000001">
    <property type="protein sequence ID" value="NJC04373.1"/>
    <property type="molecule type" value="Genomic_DNA"/>
</dbReference>
<organism evidence="2 3">
    <name type="scientific">Sphingomonas kaistensis</name>
    <dbReference type="NCBI Taxonomy" id="298708"/>
    <lineage>
        <taxon>Bacteria</taxon>
        <taxon>Pseudomonadati</taxon>
        <taxon>Pseudomonadota</taxon>
        <taxon>Alphaproteobacteria</taxon>
        <taxon>Sphingomonadales</taxon>
        <taxon>Sphingomonadaceae</taxon>
        <taxon>Sphingomonas</taxon>
    </lineage>
</organism>
<evidence type="ECO:0000313" key="3">
    <source>
        <dbReference type="Proteomes" id="UP000558192"/>
    </source>
</evidence>
<dbReference type="RefSeq" id="WP_168067207.1">
    <property type="nucleotide sequence ID" value="NZ_JAATJC010000001.1"/>
</dbReference>
<name>A0A7X6BF38_9SPHN</name>
<dbReference type="AlphaFoldDB" id="A0A7X6BF38"/>
<dbReference type="Pfam" id="PF04575">
    <property type="entry name" value="SlipAM"/>
    <property type="match status" value="1"/>
</dbReference>
<feature type="domain" description="Surface lipoprotein assembly modifier C-terminal" evidence="1">
    <location>
        <begin position="147"/>
        <end position="415"/>
    </location>
</feature>
<accession>A0A7X6BF38</accession>
<keyword evidence="3" id="KW-1185">Reference proteome</keyword>
<dbReference type="InterPro" id="IPR007655">
    <property type="entry name" value="Slam_C"/>
</dbReference>